<dbReference type="OrthoDB" id="5816269at2759"/>
<accession>A0A8S1HCP1</accession>
<comment type="caution">
    <text evidence="1">The sequence shown here is derived from an EMBL/GenBank/DDBJ whole genome shotgun (WGS) entry which is preliminary data.</text>
</comment>
<keyword evidence="2" id="KW-1185">Reference proteome</keyword>
<name>A0A8S1HCP1_9PELO</name>
<evidence type="ECO:0000313" key="1">
    <source>
        <dbReference type="EMBL" id="CAD6193619.1"/>
    </source>
</evidence>
<evidence type="ECO:0000313" key="2">
    <source>
        <dbReference type="Proteomes" id="UP000835052"/>
    </source>
</evidence>
<dbReference type="EMBL" id="CAJGYM010000037">
    <property type="protein sequence ID" value="CAD6193619.1"/>
    <property type="molecule type" value="Genomic_DNA"/>
</dbReference>
<organism evidence="1 2">
    <name type="scientific">Caenorhabditis auriculariae</name>
    <dbReference type="NCBI Taxonomy" id="2777116"/>
    <lineage>
        <taxon>Eukaryota</taxon>
        <taxon>Metazoa</taxon>
        <taxon>Ecdysozoa</taxon>
        <taxon>Nematoda</taxon>
        <taxon>Chromadorea</taxon>
        <taxon>Rhabditida</taxon>
        <taxon>Rhabditina</taxon>
        <taxon>Rhabditomorpha</taxon>
        <taxon>Rhabditoidea</taxon>
        <taxon>Rhabditidae</taxon>
        <taxon>Peloderinae</taxon>
        <taxon>Caenorhabditis</taxon>
    </lineage>
</organism>
<protein>
    <submittedName>
        <fullName evidence="1">Uncharacterized protein</fullName>
    </submittedName>
</protein>
<proteinExistence type="predicted"/>
<reference evidence="1" key="1">
    <citation type="submission" date="2020-10" db="EMBL/GenBank/DDBJ databases">
        <authorList>
            <person name="Kikuchi T."/>
        </authorList>
    </citation>
    <scope>NUCLEOTIDE SEQUENCE</scope>
    <source>
        <strain evidence="1">NKZ352</strain>
    </source>
</reference>
<dbReference type="Proteomes" id="UP000835052">
    <property type="component" value="Unassembled WGS sequence"/>
</dbReference>
<dbReference type="AlphaFoldDB" id="A0A8S1HCP1"/>
<sequence length="168" mass="19071">MTLHDEDAIFLKARFDATLEECDFLARWPSRGGPKLKLNLQKFWQLASKATGDVTEDDVNGLQVLLVIEAKRVYDEGLAGLYCDWFTLDDPSQLMRLFVNNQPVPHHLLWNLVCRVCAVSVELYDVQQMSAKATVARFASASPSTSTSLTWLQYNNLPMPLFYVPDDQ</sequence>
<gene>
    <name evidence="1" type="ORF">CAUJ_LOCUS9538</name>
</gene>